<dbReference type="RefSeq" id="WP_138668817.1">
    <property type="nucleotide sequence ID" value="NZ_VCKY01000095.1"/>
</dbReference>
<dbReference type="Proteomes" id="UP000309128">
    <property type="component" value="Unassembled WGS sequence"/>
</dbReference>
<proteinExistence type="predicted"/>
<protein>
    <recommendedName>
        <fullName evidence="4">Zinc ribbon domain-containing protein</fullName>
    </recommendedName>
</protein>
<dbReference type="AlphaFoldDB" id="A0A5S4FXE2"/>
<feature type="transmembrane region" description="Helical" evidence="1">
    <location>
        <begin position="338"/>
        <end position="357"/>
    </location>
</feature>
<gene>
    <name evidence="2" type="ORF">ETD86_26200</name>
</gene>
<name>A0A5S4FXE2_9ACTN</name>
<keyword evidence="1" id="KW-0812">Transmembrane</keyword>
<dbReference type="PANTHER" id="PTHR37826:SF3">
    <property type="entry name" value="J DOMAIN-CONTAINING PROTEIN"/>
    <property type="match status" value="1"/>
</dbReference>
<comment type="caution">
    <text evidence="2">The sequence shown here is derived from an EMBL/GenBank/DDBJ whole genome shotgun (WGS) entry which is preliminary data.</text>
</comment>
<evidence type="ECO:0008006" key="4">
    <source>
        <dbReference type="Google" id="ProtNLM"/>
    </source>
</evidence>
<sequence length="361" mass="39723">MTTHTPQAHGTPAQPCAGCGASVTFAPGTTTLQCPYCGRRQNIAPPTRQVREHAYDAFLAKPRVHTLAPNQFTCPGCAARTESDAISKACQFCGTALVADTAYDTQIAPEAVLPFGLDRSGARNALRIWVRTRWFAPNRLKKVTEAETMKSTYLPHWTFDAATVSDYVGQRGEHYWVTKRYTVNGESRTRRERRTRWHPAGGRVARNFDDVLVAATTQVTGEQLGKLQPWPLERAVPFDPGYVAGHHSLRYDTEPQAGMEQAKTVMAGVIHGDCRRDIGGDEQRVSSVNTSYSQVTFKLVLLPVWIGNYLYGGKTYQVLINGVNGEVQGDRPYSALKITLAVLAAVALVAAVVWLYLANRA</sequence>
<evidence type="ECO:0000313" key="2">
    <source>
        <dbReference type="EMBL" id="TMR15846.1"/>
    </source>
</evidence>
<evidence type="ECO:0000313" key="3">
    <source>
        <dbReference type="Proteomes" id="UP000309128"/>
    </source>
</evidence>
<keyword evidence="1" id="KW-1133">Transmembrane helix</keyword>
<organism evidence="2 3">
    <name type="scientific">Nonomuraea turkmeniaca</name>
    <dbReference type="NCBI Taxonomy" id="103838"/>
    <lineage>
        <taxon>Bacteria</taxon>
        <taxon>Bacillati</taxon>
        <taxon>Actinomycetota</taxon>
        <taxon>Actinomycetes</taxon>
        <taxon>Streptosporangiales</taxon>
        <taxon>Streptosporangiaceae</taxon>
        <taxon>Nonomuraea</taxon>
    </lineage>
</organism>
<evidence type="ECO:0000256" key="1">
    <source>
        <dbReference type="SAM" id="Phobius"/>
    </source>
</evidence>
<dbReference type="EMBL" id="VCKY01000095">
    <property type="protein sequence ID" value="TMR15846.1"/>
    <property type="molecule type" value="Genomic_DNA"/>
</dbReference>
<reference evidence="2 3" key="1">
    <citation type="submission" date="2019-05" db="EMBL/GenBank/DDBJ databases">
        <title>Draft genome sequence of Nonomuraea turkmeniaca DSM 43926.</title>
        <authorList>
            <person name="Saricaoglu S."/>
            <person name="Isik K."/>
        </authorList>
    </citation>
    <scope>NUCLEOTIDE SEQUENCE [LARGE SCALE GENOMIC DNA]</scope>
    <source>
        <strain evidence="2 3">DSM 43926</strain>
    </source>
</reference>
<dbReference type="PANTHER" id="PTHR37826">
    <property type="entry name" value="FLOTILLIN BAND_7_5 DOMAIN PROTEIN"/>
    <property type="match status" value="1"/>
</dbReference>
<keyword evidence="3" id="KW-1185">Reference proteome</keyword>
<keyword evidence="1" id="KW-0472">Membrane</keyword>
<dbReference type="OrthoDB" id="3182597at2"/>
<accession>A0A5S4FXE2</accession>